<dbReference type="InterPro" id="IPR053137">
    <property type="entry name" value="NLR-like"/>
</dbReference>
<evidence type="ECO:0000313" key="2">
    <source>
        <dbReference type="Proteomes" id="UP001327957"/>
    </source>
</evidence>
<gene>
    <name evidence="1" type="ORF">QIS74_11675</name>
</gene>
<dbReference type="AlphaFoldDB" id="A0AAV9SZB6"/>
<dbReference type="SUPFAM" id="SSF53167">
    <property type="entry name" value="Purine and uridine phosphorylases"/>
    <property type="match status" value="1"/>
</dbReference>
<dbReference type="Proteomes" id="UP001327957">
    <property type="component" value="Unassembled WGS sequence"/>
</dbReference>
<dbReference type="GO" id="GO:0003824">
    <property type="term" value="F:catalytic activity"/>
    <property type="evidence" value="ECO:0007669"/>
    <property type="project" value="InterPro"/>
</dbReference>
<sequence length="141" mass="14771">MTAPLAMLDNIHENLPQPSSGHNNYGLGSVGDFEIIVACLPNGEVGTYLATAVAARILATFPNGLMVGISGGVPSKANDIRLGDVVVSVPTNGFGGVVQHDMDKNVNYGEWVRMGSLNGPPLVLRTTISKLMTAPDSRPQD</sequence>
<dbReference type="InterPro" id="IPR035994">
    <property type="entry name" value="Nucleoside_phosphorylase_sf"/>
</dbReference>
<dbReference type="Gene3D" id="3.40.50.1580">
    <property type="entry name" value="Nucleoside phosphorylase domain"/>
    <property type="match status" value="1"/>
</dbReference>
<evidence type="ECO:0000313" key="1">
    <source>
        <dbReference type="EMBL" id="KAK6210091.1"/>
    </source>
</evidence>
<keyword evidence="2" id="KW-1185">Reference proteome</keyword>
<dbReference type="EMBL" id="JASAOK010000047">
    <property type="protein sequence ID" value="KAK6210091.1"/>
    <property type="molecule type" value="Genomic_DNA"/>
</dbReference>
<reference evidence="1 2" key="1">
    <citation type="submission" date="2023-04" db="EMBL/GenBank/DDBJ databases">
        <title>Colletotrichum tabacum stain YC1 causing leaf anthracnose on Nicotiana tabacum(L.) cv.</title>
        <authorList>
            <person name="Ji Z."/>
            <person name="Wang M."/>
            <person name="Zhang J."/>
            <person name="Wang N."/>
            <person name="Zhou Z."/>
        </authorList>
    </citation>
    <scope>NUCLEOTIDE SEQUENCE [LARGE SCALE GENOMIC DNA]</scope>
    <source>
        <strain evidence="1 2">YC1</strain>
    </source>
</reference>
<comment type="caution">
    <text evidence="1">The sequence shown here is derived from an EMBL/GenBank/DDBJ whole genome shotgun (WGS) entry which is preliminary data.</text>
</comment>
<proteinExistence type="predicted"/>
<protein>
    <recommendedName>
        <fullName evidence="3">Nucleoside phosphorylase domain-containing protein</fullName>
    </recommendedName>
</protein>
<accession>A0AAV9SZB6</accession>
<dbReference type="GO" id="GO:0009116">
    <property type="term" value="P:nucleoside metabolic process"/>
    <property type="evidence" value="ECO:0007669"/>
    <property type="project" value="InterPro"/>
</dbReference>
<dbReference type="PANTHER" id="PTHR46082:SF11">
    <property type="entry name" value="AAA+ ATPASE DOMAIN-CONTAINING PROTEIN-RELATED"/>
    <property type="match status" value="1"/>
</dbReference>
<name>A0AAV9SZB6_9PEZI</name>
<dbReference type="PANTHER" id="PTHR46082">
    <property type="entry name" value="ATP/GTP-BINDING PROTEIN-RELATED"/>
    <property type="match status" value="1"/>
</dbReference>
<organism evidence="1 2">
    <name type="scientific">Colletotrichum tabaci</name>
    <dbReference type="NCBI Taxonomy" id="1209068"/>
    <lineage>
        <taxon>Eukaryota</taxon>
        <taxon>Fungi</taxon>
        <taxon>Dikarya</taxon>
        <taxon>Ascomycota</taxon>
        <taxon>Pezizomycotina</taxon>
        <taxon>Sordariomycetes</taxon>
        <taxon>Hypocreomycetidae</taxon>
        <taxon>Glomerellales</taxon>
        <taxon>Glomerellaceae</taxon>
        <taxon>Colletotrichum</taxon>
        <taxon>Colletotrichum destructivum species complex</taxon>
    </lineage>
</organism>
<evidence type="ECO:0008006" key="3">
    <source>
        <dbReference type="Google" id="ProtNLM"/>
    </source>
</evidence>